<reference evidence="1" key="1">
    <citation type="submission" date="2021-03" db="UniProtKB">
        <authorList>
            <consortium name="EnsemblPlants"/>
        </authorList>
    </citation>
    <scope>IDENTIFICATION</scope>
</reference>
<organism evidence="1 2">
    <name type="scientific">Cannabis sativa</name>
    <name type="common">Hemp</name>
    <name type="synonym">Marijuana</name>
    <dbReference type="NCBI Taxonomy" id="3483"/>
    <lineage>
        <taxon>Eukaryota</taxon>
        <taxon>Viridiplantae</taxon>
        <taxon>Streptophyta</taxon>
        <taxon>Embryophyta</taxon>
        <taxon>Tracheophyta</taxon>
        <taxon>Spermatophyta</taxon>
        <taxon>Magnoliopsida</taxon>
        <taxon>eudicotyledons</taxon>
        <taxon>Gunneridae</taxon>
        <taxon>Pentapetalae</taxon>
        <taxon>rosids</taxon>
        <taxon>fabids</taxon>
        <taxon>Rosales</taxon>
        <taxon>Cannabaceae</taxon>
        <taxon>Cannabis</taxon>
    </lineage>
</organism>
<protein>
    <submittedName>
        <fullName evidence="1">Uncharacterized protein</fullName>
    </submittedName>
</protein>
<sequence>MRNVFSRLLGLYDHDLKRQRCIYVALIDDSLRRIKIRSMPSVDVALMVSCSVWPVLPQLTTQPLWSTPGRNIRYSRSLEEEEKLIATTGRFLGLCPGRVQVMPGPRAVKPSRPQAPPH</sequence>
<dbReference type="EnsemblPlants" id="evm.model.ctgX177.2">
    <property type="protein sequence ID" value="cds.evm.model.ctgX177.2"/>
    <property type="gene ID" value="evm.TU.ctgX177.2"/>
</dbReference>
<accession>A0A803QRT4</accession>
<name>A0A803QRT4_CANSA</name>
<proteinExistence type="predicted"/>
<dbReference type="Proteomes" id="UP000596661">
    <property type="component" value="Unassembled WGS sequence"/>
</dbReference>
<dbReference type="AlphaFoldDB" id="A0A803QRT4"/>
<evidence type="ECO:0000313" key="1">
    <source>
        <dbReference type="EnsemblPlants" id="cds.evm.model.ctgX177.2"/>
    </source>
</evidence>
<evidence type="ECO:0000313" key="2">
    <source>
        <dbReference type="Proteomes" id="UP000596661"/>
    </source>
</evidence>
<keyword evidence="2" id="KW-1185">Reference proteome</keyword>
<dbReference type="Gramene" id="evm.model.ctgX177.2">
    <property type="protein sequence ID" value="cds.evm.model.ctgX177.2"/>
    <property type="gene ID" value="evm.TU.ctgX177.2"/>
</dbReference>